<name>A0A1P8WIL2_9PLAN</name>
<accession>A0A1P8WIL2</accession>
<protein>
    <recommendedName>
        <fullName evidence="3">DUF3565 domain-containing protein</fullName>
    </recommendedName>
</protein>
<keyword evidence="2" id="KW-1185">Reference proteome</keyword>
<organism evidence="1 2">
    <name type="scientific">Fuerstiella marisgermanici</name>
    <dbReference type="NCBI Taxonomy" id="1891926"/>
    <lineage>
        <taxon>Bacteria</taxon>
        <taxon>Pseudomonadati</taxon>
        <taxon>Planctomycetota</taxon>
        <taxon>Planctomycetia</taxon>
        <taxon>Planctomycetales</taxon>
        <taxon>Planctomycetaceae</taxon>
        <taxon>Fuerstiella</taxon>
    </lineage>
</organism>
<evidence type="ECO:0000313" key="2">
    <source>
        <dbReference type="Proteomes" id="UP000187735"/>
    </source>
</evidence>
<reference evidence="1 2" key="1">
    <citation type="journal article" date="2016" name="Front. Microbiol.">
        <title>Fuerstia marisgermanicae gen. nov., sp. nov., an Unusual Member of the Phylum Planctomycetes from the German Wadden Sea.</title>
        <authorList>
            <person name="Kohn T."/>
            <person name="Heuer A."/>
            <person name="Jogler M."/>
            <person name="Vollmers J."/>
            <person name="Boedeker C."/>
            <person name="Bunk B."/>
            <person name="Rast P."/>
            <person name="Borchert D."/>
            <person name="Glockner I."/>
            <person name="Freese H.M."/>
            <person name="Klenk H.P."/>
            <person name="Overmann J."/>
            <person name="Kaster A.K."/>
            <person name="Rohde M."/>
            <person name="Wiegand S."/>
            <person name="Jogler C."/>
        </authorList>
    </citation>
    <scope>NUCLEOTIDE SEQUENCE [LARGE SCALE GENOMIC DNA]</scope>
    <source>
        <strain evidence="1 2">NH11</strain>
    </source>
</reference>
<proteinExistence type="predicted"/>
<dbReference type="OrthoDB" id="9799128at2"/>
<dbReference type="Pfam" id="PF12088">
    <property type="entry name" value="DUF3565"/>
    <property type="match status" value="1"/>
</dbReference>
<dbReference type="InterPro" id="IPR021948">
    <property type="entry name" value="DUF3565"/>
</dbReference>
<gene>
    <name evidence="1" type="ORF">Fuma_03523</name>
</gene>
<dbReference type="Proteomes" id="UP000187735">
    <property type="component" value="Chromosome"/>
</dbReference>
<dbReference type="STRING" id="1891926.Fuma_03523"/>
<dbReference type="EMBL" id="CP017641">
    <property type="protein sequence ID" value="APZ93905.1"/>
    <property type="molecule type" value="Genomic_DNA"/>
</dbReference>
<dbReference type="RefSeq" id="WP_077025294.1">
    <property type="nucleotide sequence ID" value="NZ_CP017641.1"/>
</dbReference>
<dbReference type="KEGG" id="fmr:Fuma_03523"/>
<evidence type="ECO:0000313" key="1">
    <source>
        <dbReference type="EMBL" id="APZ93905.1"/>
    </source>
</evidence>
<evidence type="ECO:0008006" key="3">
    <source>
        <dbReference type="Google" id="ProtNLM"/>
    </source>
</evidence>
<dbReference type="AlphaFoldDB" id="A0A1P8WIL2"/>
<sequence length="81" mass="9251">MKQPITGYHTDSDGHCVAQLRCGHNQHVRHDPPWTVREWVTTAAGRAQMLGYQLDCLKCDELAPPDDRPEKIASQQRQKND</sequence>